<name>A0A0C2IEL9_THEKT</name>
<keyword evidence="1" id="KW-1133">Transmembrane helix</keyword>
<protein>
    <submittedName>
        <fullName evidence="3">Uncharacterized protein</fullName>
    </submittedName>
</protein>
<evidence type="ECO:0000256" key="2">
    <source>
        <dbReference type="SAM" id="SignalP"/>
    </source>
</evidence>
<keyword evidence="1" id="KW-0812">Transmembrane</keyword>
<comment type="caution">
    <text evidence="3">The sequence shown here is derived from an EMBL/GenBank/DDBJ whole genome shotgun (WGS) entry which is preliminary data.</text>
</comment>
<keyword evidence="1" id="KW-0472">Membrane</keyword>
<dbReference type="Proteomes" id="UP000031668">
    <property type="component" value="Unassembled WGS sequence"/>
</dbReference>
<evidence type="ECO:0000313" key="3">
    <source>
        <dbReference type="EMBL" id="KII63728.1"/>
    </source>
</evidence>
<feature type="signal peptide" evidence="2">
    <location>
        <begin position="1"/>
        <end position="18"/>
    </location>
</feature>
<keyword evidence="4" id="KW-1185">Reference proteome</keyword>
<organism evidence="3 4">
    <name type="scientific">Thelohanellus kitauei</name>
    <name type="common">Myxosporean</name>
    <dbReference type="NCBI Taxonomy" id="669202"/>
    <lineage>
        <taxon>Eukaryota</taxon>
        <taxon>Metazoa</taxon>
        <taxon>Cnidaria</taxon>
        <taxon>Myxozoa</taxon>
        <taxon>Myxosporea</taxon>
        <taxon>Bivalvulida</taxon>
        <taxon>Platysporina</taxon>
        <taxon>Myxobolidae</taxon>
        <taxon>Thelohanellus</taxon>
    </lineage>
</organism>
<proteinExistence type="predicted"/>
<keyword evidence="2" id="KW-0732">Signal</keyword>
<feature type="chain" id="PRO_5002150439" evidence="2">
    <location>
        <begin position="19"/>
        <end position="203"/>
    </location>
</feature>
<evidence type="ECO:0000256" key="1">
    <source>
        <dbReference type="SAM" id="Phobius"/>
    </source>
</evidence>
<feature type="transmembrane region" description="Helical" evidence="1">
    <location>
        <begin position="112"/>
        <end position="135"/>
    </location>
</feature>
<reference evidence="3 4" key="1">
    <citation type="journal article" date="2014" name="Genome Biol. Evol.">
        <title>The genome of the myxosporean Thelohanellus kitauei shows adaptations to nutrient acquisition within its fish host.</title>
        <authorList>
            <person name="Yang Y."/>
            <person name="Xiong J."/>
            <person name="Zhou Z."/>
            <person name="Huo F."/>
            <person name="Miao W."/>
            <person name="Ran C."/>
            <person name="Liu Y."/>
            <person name="Zhang J."/>
            <person name="Feng J."/>
            <person name="Wang M."/>
            <person name="Wang M."/>
            <person name="Wang L."/>
            <person name="Yao B."/>
        </authorList>
    </citation>
    <scope>NUCLEOTIDE SEQUENCE [LARGE SCALE GENOMIC DNA]</scope>
    <source>
        <strain evidence="3">Wuqing</strain>
    </source>
</reference>
<accession>A0A0C2IEL9</accession>
<gene>
    <name evidence="3" type="ORF">RF11_08720</name>
</gene>
<dbReference type="AlphaFoldDB" id="A0A0C2IEL9"/>
<dbReference type="EMBL" id="JWZT01004603">
    <property type="protein sequence ID" value="KII63728.1"/>
    <property type="molecule type" value="Genomic_DNA"/>
</dbReference>
<evidence type="ECO:0000313" key="4">
    <source>
        <dbReference type="Proteomes" id="UP000031668"/>
    </source>
</evidence>
<sequence length="203" mass="23765">MAWLLITFFMMLHHFKLLDEIEFDVSRFCAIMNSIFMIEIQKDDNNLFLPRISKIWSGILNGSRNTMQIDDFDKLVLFSSIFAFDLSRKLERAVTYLDVFTMTKNKTQRFSIIYLTLIAFPIIGQSALLFSRLLFMKLNRLVEIYIQRSSIAGHCFESKLLLTQFFTKSQVSMGFTSPIQTTKCYMMSSKLFPIHSHSVKFIN</sequence>